<feature type="domain" description="Tc1-like transposase DDE" evidence="1">
    <location>
        <begin position="36"/>
        <end position="76"/>
    </location>
</feature>
<dbReference type="PANTHER" id="PTHR33939:SF1">
    <property type="entry name" value="DUF4371 DOMAIN-CONTAINING PROTEIN"/>
    <property type="match status" value="1"/>
</dbReference>
<dbReference type="InterPro" id="IPR036397">
    <property type="entry name" value="RNaseH_sf"/>
</dbReference>
<dbReference type="AlphaFoldDB" id="A0A4C1X711"/>
<evidence type="ECO:0000313" key="2">
    <source>
        <dbReference type="EMBL" id="GBP58672.1"/>
    </source>
</evidence>
<keyword evidence="3" id="KW-1185">Reference proteome</keyword>
<proteinExistence type="predicted"/>
<dbReference type="Gene3D" id="3.30.420.10">
    <property type="entry name" value="Ribonuclease H-like superfamily/Ribonuclease H"/>
    <property type="match status" value="1"/>
</dbReference>
<dbReference type="GO" id="GO:0003676">
    <property type="term" value="F:nucleic acid binding"/>
    <property type="evidence" value="ECO:0007669"/>
    <property type="project" value="InterPro"/>
</dbReference>
<name>A0A4C1X711_EUMVA</name>
<sequence>MQLWFRQNKIEYGEDLTKPQLLEINKRNKPEPIYEIETILAENGHRCLYLPPYHCDLNPIELIWSAMKRNVASVNIDHKNDEISRLVIEAFEAISVHDWKQHCKHVRRLEGEYLKQDSYLDEPFTINVTSDSETESNSDNDECGMEVEGVWPLNQDDVAHSSKTVFDHNYCKRGFQ</sequence>
<protein>
    <recommendedName>
        <fullName evidence="1">Tc1-like transposase DDE domain-containing protein</fullName>
    </recommendedName>
</protein>
<dbReference type="Proteomes" id="UP000299102">
    <property type="component" value="Unassembled WGS sequence"/>
</dbReference>
<dbReference type="STRING" id="151549.A0A4C1X711"/>
<evidence type="ECO:0000313" key="3">
    <source>
        <dbReference type="Proteomes" id="UP000299102"/>
    </source>
</evidence>
<dbReference type="EMBL" id="BGZK01000742">
    <property type="protein sequence ID" value="GBP58672.1"/>
    <property type="molecule type" value="Genomic_DNA"/>
</dbReference>
<reference evidence="2 3" key="1">
    <citation type="journal article" date="2019" name="Commun. Biol.">
        <title>The bagworm genome reveals a unique fibroin gene that provides high tensile strength.</title>
        <authorList>
            <person name="Kono N."/>
            <person name="Nakamura H."/>
            <person name="Ohtoshi R."/>
            <person name="Tomita M."/>
            <person name="Numata K."/>
            <person name="Arakawa K."/>
        </authorList>
    </citation>
    <scope>NUCLEOTIDE SEQUENCE [LARGE SCALE GENOMIC DNA]</scope>
</reference>
<dbReference type="InterPro" id="IPR038717">
    <property type="entry name" value="Tc1-like_DDE_dom"/>
</dbReference>
<gene>
    <name evidence="2" type="ORF">EVAR_97075_1</name>
</gene>
<accession>A0A4C1X711</accession>
<dbReference type="PANTHER" id="PTHR33939">
    <property type="entry name" value="PROTEIN CBG22215"/>
    <property type="match status" value="1"/>
</dbReference>
<comment type="caution">
    <text evidence="2">The sequence shown here is derived from an EMBL/GenBank/DDBJ whole genome shotgun (WGS) entry which is preliminary data.</text>
</comment>
<dbReference type="OrthoDB" id="6511194at2759"/>
<dbReference type="Pfam" id="PF13358">
    <property type="entry name" value="DDE_3"/>
    <property type="match status" value="1"/>
</dbReference>
<organism evidence="2 3">
    <name type="scientific">Eumeta variegata</name>
    <name type="common">Bagworm moth</name>
    <name type="synonym">Eumeta japonica</name>
    <dbReference type="NCBI Taxonomy" id="151549"/>
    <lineage>
        <taxon>Eukaryota</taxon>
        <taxon>Metazoa</taxon>
        <taxon>Ecdysozoa</taxon>
        <taxon>Arthropoda</taxon>
        <taxon>Hexapoda</taxon>
        <taxon>Insecta</taxon>
        <taxon>Pterygota</taxon>
        <taxon>Neoptera</taxon>
        <taxon>Endopterygota</taxon>
        <taxon>Lepidoptera</taxon>
        <taxon>Glossata</taxon>
        <taxon>Ditrysia</taxon>
        <taxon>Tineoidea</taxon>
        <taxon>Psychidae</taxon>
        <taxon>Oiketicinae</taxon>
        <taxon>Eumeta</taxon>
    </lineage>
</organism>
<evidence type="ECO:0000259" key="1">
    <source>
        <dbReference type="Pfam" id="PF13358"/>
    </source>
</evidence>